<feature type="non-terminal residue" evidence="1">
    <location>
        <position position="1"/>
    </location>
</feature>
<accession>X1VZY3</accession>
<evidence type="ECO:0000313" key="1">
    <source>
        <dbReference type="EMBL" id="GAJ19255.1"/>
    </source>
</evidence>
<name>X1VZY3_9ZZZZ</name>
<proteinExistence type="predicted"/>
<gene>
    <name evidence="1" type="ORF">S12H4_56785</name>
</gene>
<comment type="caution">
    <text evidence="1">The sequence shown here is derived from an EMBL/GenBank/DDBJ whole genome shotgun (WGS) entry which is preliminary data.</text>
</comment>
<dbReference type="EMBL" id="BARW01036616">
    <property type="protein sequence ID" value="GAJ19255.1"/>
    <property type="molecule type" value="Genomic_DNA"/>
</dbReference>
<reference evidence="1" key="1">
    <citation type="journal article" date="2014" name="Front. Microbiol.">
        <title>High frequency of phylogenetically diverse reductive dehalogenase-homologous genes in deep subseafloor sedimentary metagenomes.</title>
        <authorList>
            <person name="Kawai M."/>
            <person name="Futagami T."/>
            <person name="Toyoda A."/>
            <person name="Takaki Y."/>
            <person name="Nishi S."/>
            <person name="Hori S."/>
            <person name="Arai W."/>
            <person name="Tsubouchi T."/>
            <person name="Morono Y."/>
            <person name="Uchiyama I."/>
            <person name="Ito T."/>
            <person name="Fujiyama A."/>
            <person name="Inagaki F."/>
            <person name="Takami H."/>
        </authorList>
    </citation>
    <scope>NUCLEOTIDE SEQUENCE</scope>
    <source>
        <strain evidence="1">Expedition CK06-06</strain>
    </source>
</reference>
<protein>
    <submittedName>
        <fullName evidence="1">Uncharacterized protein</fullName>
    </submittedName>
</protein>
<organism evidence="1">
    <name type="scientific">marine sediment metagenome</name>
    <dbReference type="NCBI Taxonomy" id="412755"/>
    <lineage>
        <taxon>unclassified sequences</taxon>
        <taxon>metagenomes</taxon>
        <taxon>ecological metagenomes</taxon>
    </lineage>
</organism>
<sequence>LWNKYGEAILSDNLDIFKKQQHEFLRVLILQALNRPPNPPTNMIQFKSDGKTILKIGKATNEKTVILKSKVSDPDGNKARLQIELRRLDEYEGKFDEDKGGLQQSDLFEDNSEVLIPIYGLNDGHYHWRARVIDEYGICSEWVSFGGNPDSAVDFTVCQEFIAPIITSPLKIISVPPYYIGDTINAKFTITNEDSIPITFSVLTAGGRDP</sequence>
<feature type="non-terminal residue" evidence="1">
    <location>
        <position position="210"/>
    </location>
</feature>
<dbReference type="AlphaFoldDB" id="X1VZY3"/>